<sequence>MKLNGYLSTDAYNKLEKRLDHFPWVQWNVGVGPKACFTQAISSIVRERKIRLHAPFNPVIEVDMKQAAGLSFKDMLTIKVGEALGLLDRQEYNRFKEEDDDVQYYSYGLEKATQPLQNLLKKSRSLVLFYQIMEKLLKKKYLLVVRNLHEPIKPIMLDIVTEDACLPPPNLNGSFWLVSATSRHVYDKSKPGYGCTIESFGGEDILMLTLYSLHQAAKYILDVITYKDEKYWFIVTLRCFHYAAMFLIPYNSPSHGGDGDQQSSDASANITSDELIRQWAAQGILPVINQSSQERMEQVTHNYQGKFSYDDIYQTGNVILQAFQEYSLLQLPFCPATKADEPTNTAAHFLVYSGLIAEHLTIDALCDDSHPGLEHMQWISHVGDHGWHISRDWLSQEARGPTALIIRHCSPQSTLFTKLDHQLARFPCICVLDLSYTPLISLPSSVNCLQNLKLLSLKGCSNLSNPLSFPDDERSILAKNGSNKIMFSLLYLDVSYSNVKTFSGNFFHYMPNLQELMLVKCSNLEELPPTFYALSSLTTLELTGTKIKYFSVKIFVQMKKLQSLKLIDNMNLLLIPELVSKASCELINQHIEGWNSIMEEGVKLEWHPTIKSFTLIGSPHIKRLSLYGCKKLEFVDIKELDALEDLNLSATAIKELPAFIPNLPRLRRLLLVGVPSLRRFPWHEVRRLPDVFYLDQRSDGNITNLSQPQVTQVCISDSRFFYTFNYASRNLVRDGKLFKSFYVRVASRKARCRKVQDEEDMVFIKKLQVSVSAAYADVSRCYLTEGVSMVPMDDVPPIRETDRHVEISAVERYPDGLKHLLDVTKSISMMDDTHVSHLNDLSGDFCELEECMVRRCHQMTCVFRWADYLQDTLTNACASHLKSLIHFYSGSLNFNALKNLRLEHCPRLEGVMLGGSRLPSLVTLDILFCYNLKAIFYDRYGSNPSSYQLPALRRMHLQELPLLKHLHVDDAIITAPKWEELHVRGCWSLRRLPRLTKRPDKMAGVKVSGERAWWQNLRRDQEDDGTSLHHDSYQPVLPRASASFRERAVIKSYLR</sequence>
<dbReference type="OrthoDB" id="583206at2759"/>
<dbReference type="PANTHER" id="PTHR33463:SF28">
    <property type="entry name" value="VTA1_CALLOSE SYNTHASE N-TERMINAL DOMAIN-CONTAINING PROTEIN"/>
    <property type="match status" value="1"/>
</dbReference>
<dbReference type="PANTHER" id="PTHR33463">
    <property type="entry name" value="NB-ARC DOMAIN-CONTAINING PROTEIN-RELATED"/>
    <property type="match status" value="1"/>
</dbReference>
<reference evidence="2 3" key="1">
    <citation type="journal article" date="2019" name="Sci. Rep.">
        <title>A high-quality genome of Eragrostis curvula grass provides insights into Poaceae evolution and supports new strategies to enhance forage quality.</title>
        <authorList>
            <person name="Carballo J."/>
            <person name="Santos B.A.C.M."/>
            <person name="Zappacosta D."/>
            <person name="Garbus I."/>
            <person name="Selva J.P."/>
            <person name="Gallo C.A."/>
            <person name="Diaz A."/>
            <person name="Albertini E."/>
            <person name="Caccamo M."/>
            <person name="Echenique V."/>
        </authorList>
    </citation>
    <scope>NUCLEOTIDE SEQUENCE [LARGE SCALE GENOMIC DNA]</scope>
    <source>
        <strain evidence="3">cv. Victoria</strain>
        <tissue evidence="2">Leaf</tissue>
    </source>
</reference>
<proteinExistence type="predicted"/>
<organism evidence="2 3">
    <name type="scientific">Eragrostis curvula</name>
    <name type="common">weeping love grass</name>
    <dbReference type="NCBI Taxonomy" id="38414"/>
    <lineage>
        <taxon>Eukaryota</taxon>
        <taxon>Viridiplantae</taxon>
        <taxon>Streptophyta</taxon>
        <taxon>Embryophyta</taxon>
        <taxon>Tracheophyta</taxon>
        <taxon>Spermatophyta</taxon>
        <taxon>Magnoliopsida</taxon>
        <taxon>Liliopsida</taxon>
        <taxon>Poales</taxon>
        <taxon>Poaceae</taxon>
        <taxon>PACMAD clade</taxon>
        <taxon>Chloridoideae</taxon>
        <taxon>Eragrostideae</taxon>
        <taxon>Eragrostidinae</taxon>
        <taxon>Eragrostis</taxon>
    </lineage>
</organism>
<dbReference type="Proteomes" id="UP000324897">
    <property type="component" value="Unassembled WGS sequence"/>
</dbReference>
<evidence type="ECO:0000313" key="2">
    <source>
        <dbReference type="EMBL" id="TVU14711.1"/>
    </source>
</evidence>
<accession>A0A5J9TVN3</accession>
<evidence type="ECO:0000313" key="3">
    <source>
        <dbReference type="Proteomes" id="UP000324897"/>
    </source>
</evidence>
<dbReference type="Gene3D" id="3.80.10.10">
    <property type="entry name" value="Ribonuclease Inhibitor"/>
    <property type="match status" value="3"/>
</dbReference>
<dbReference type="SUPFAM" id="SSF52058">
    <property type="entry name" value="L domain-like"/>
    <property type="match status" value="1"/>
</dbReference>
<gene>
    <name evidence="2" type="ORF">EJB05_38197</name>
</gene>
<dbReference type="Pfam" id="PF23247">
    <property type="entry name" value="LRR_RPS2"/>
    <property type="match status" value="1"/>
</dbReference>
<dbReference type="EMBL" id="RWGY01000031">
    <property type="protein sequence ID" value="TVU14711.1"/>
    <property type="molecule type" value="Genomic_DNA"/>
</dbReference>
<evidence type="ECO:0000259" key="1">
    <source>
        <dbReference type="Pfam" id="PF23247"/>
    </source>
</evidence>
<feature type="domain" description="Disease resistance protein At4g27190-like leucine-rich repeats" evidence="1">
    <location>
        <begin position="891"/>
        <end position="992"/>
    </location>
</feature>
<dbReference type="InterPro" id="IPR032675">
    <property type="entry name" value="LRR_dom_sf"/>
</dbReference>
<name>A0A5J9TVN3_9POAL</name>
<dbReference type="Gramene" id="TVU14711">
    <property type="protein sequence ID" value="TVU14711"/>
    <property type="gene ID" value="EJB05_38197"/>
</dbReference>
<dbReference type="InterPro" id="IPR050905">
    <property type="entry name" value="Plant_NBS-LRR"/>
</dbReference>
<protein>
    <recommendedName>
        <fullName evidence="1">Disease resistance protein At4g27190-like leucine-rich repeats domain-containing protein</fullName>
    </recommendedName>
</protein>
<keyword evidence="3" id="KW-1185">Reference proteome</keyword>
<comment type="caution">
    <text evidence="2">The sequence shown here is derived from an EMBL/GenBank/DDBJ whole genome shotgun (WGS) entry which is preliminary data.</text>
</comment>
<dbReference type="InterPro" id="IPR057135">
    <property type="entry name" value="At4g27190-like_LRR"/>
</dbReference>
<feature type="non-terminal residue" evidence="2">
    <location>
        <position position="1"/>
    </location>
</feature>
<dbReference type="AlphaFoldDB" id="A0A5J9TVN3"/>